<dbReference type="InterPro" id="IPR045347">
    <property type="entry name" value="HIND"/>
</dbReference>
<feature type="region of interest" description="Disordered" evidence="7">
    <location>
        <begin position="278"/>
        <end position="470"/>
    </location>
</feature>
<comment type="similarity">
    <text evidence="2">Belongs to the SNU66/SART1 family.</text>
</comment>
<evidence type="ECO:0008006" key="10">
    <source>
        <dbReference type="Google" id="ProtNLM"/>
    </source>
</evidence>
<dbReference type="InterPro" id="IPR005011">
    <property type="entry name" value="SNU66/SART1"/>
</dbReference>
<feature type="compositionally biased region" description="Basic and acidic residues" evidence="7">
    <location>
        <begin position="46"/>
        <end position="65"/>
    </location>
</feature>
<keyword evidence="4" id="KW-0508">mRNA splicing</keyword>
<evidence type="ECO:0000256" key="3">
    <source>
        <dbReference type="ARBA" id="ARBA00022664"/>
    </source>
</evidence>
<dbReference type="PANTHER" id="PTHR14152:SF5">
    <property type="entry name" value="U4_U6.U5 TRI-SNRNP-ASSOCIATED PROTEIN 1"/>
    <property type="match status" value="1"/>
</dbReference>
<keyword evidence="3" id="KW-0507">mRNA processing</keyword>
<feature type="coiled-coil region" evidence="6">
    <location>
        <begin position="507"/>
        <end position="540"/>
    </location>
</feature>
<dbReference type="Pfam" id="PF03343">
    <property type="entry name" value="SART-1"/>
    <property type="match status" value="1"/>
</dbReference>
<keyword evidence="6" id="KW-0175">Coiled coil</keyword>
<evidence type="ECO:0000256" key="7">
    <source>
        <dbReference type="SAM" id="MobiDB-lite"/>
    </source>
</evidence>
<feature type="region of interest" description="Disordered" evidence="7">
    <location>
        <begin position="1"/>
        <end position="70"/>
    </location>
</feature>
<proteinExistence type="inferred from homology"/>
<dbReference type="Pfam" id="PF19252">
    <property type="entry name" value="HIND"/>
    <property type="match status" value="1"/>
</dbReference>
<comment type="subcellular location">
    <subcellularLocation>
        <location evidence="1">Nucleus</location>
    </subcellularLocation>
</comment>
<feature type="compositionally biased region" description="Basic and acidic residues" evidence="7">
    <location>
        <begin position="405"/>
        <end position="421"/>
    </location>
</feature>
<feature type="compositionally biased region" description="Basic residues" evidence="7">
    <location>
        <begin position="594"/>
        <end position="605"/>
    </location>
</feature>
<feature type="compositionally biased region" description="Basic and acidic residues" evidence="7">
    <location>
        <begin position="606"/>
        <end position="623"/>
    </location>
</feature>
<feature type="compositionally biased region" description="Basic and acidic residues" evidence="7">
    <location>
        <begin position="363"/>
        <end position="374"/>
    </location>
</feature>
<dbReference type="PANTHER" id="PTHR14152">
    <property type="entry name" value="SQUAMOUS CELL CARCINOMA ANTIGEN RECOGNISED BY CYTOTOXIC T LYMPHOCYTES"/>
    <property type="match status" value="1"/>
</dbReference>
<accession>A0ABR3XYT7</accession>
<comment type="caution">
    <text evidence="8">The sequence shown here is derived from an EMBL/GenBank/DDBJ whole genome shotgun (WGS) entry which is preliminary data.</text>
</comment>
<feature type="compositionally biased region" description="Polar residues" evidence="7">
    <location>
        <begin position="627"/>
        <end position="640"/>
    </location>
</feature>
<dbReference type="EMBL" id="JAZHXJ010000027">
    <property type="protein sequence ID" value="KAL1881124.1"/>
    <property type="molecule type" value="Genomic_DNA"/>
</dbReference>
<evidence type="ECO:0000256" key="1">
    <source>
        <dbReference type="ARBA" id="ARBA00004123"/>
    </source>
</evidence>
<evidence type="ECO:0000313" key="9">
    <source>
        <dbReference type="Proteomes" id="UP001586593"/>
    </source>
</evidence>
<name>A0ABR3XYT7_9PEZI</name>
<evidence type="ECO:0000313" key="8">
    <source>
        <dbReference type="EMBL" id="KAL1881124.1"/>
    </source>
</evidence>
<evidence type="ECO:0000256" key="2">
    <source>
        <dbReference type="ARBA" id="ARBA00006076"/>
    </source>
</evidence>
<gene>
    <name evidence="8" type="ORF">VTK73DRAFT_4801</name>
</gene>
<keyword evidence="9" id="KW-1185">Reference proteome</keyword>
<dbReference type="Proteomes" id="UP001586593">
    <property type="component" value="Unassembled WGS sequence"/>
</dbReference>
<feature type="region of interest" description="Disordered" evidence="7">
    <location>
        <begin position="594"/>
        <end position="654"/>
    </location>
</feature>
<feature type="compositionally biased region" description="Basic residues" evidence="7">
    <location>
        <begin position="283"/>
        <end position="295"/>
    </location>
</feature>
<organism evidence="8 9">
    <name type="scientific">Phialemonium thermophilum</name>
    <dbReference type="NCBI Taxonomy" id="223376"/>
    <lineage>
        <taxon>Eukaryota</taxon>
        <taxon>Fungi</taxon>
        <taxon>Dikarya</taxon>
        <taxon>Ascomycota</taxon>
        <taxon>Pezizomycotina</taxon>
        <taxon>Sordariomycetes</taxon>
        <taxon>Sordariomycetidae</taxon>
        <taxon>Cephalothecales</taxon>
        <taxon>Cephalothecaceae</taxon>
        <taxon>Phialemonium</taxon>
    </lineage>
</organism>
<evidence type="ECO:0000256" key="6">
    <source>
        <dbReference type="SAM" id="Coils"/>
    </source>
</evidence>
<keyword evidence="5" id="KW-0539">Nucleus</keyword>
<evidence type="ECO:0000256" key="4">
    <source>
        <dbReference type="ARBA" id="ARBA00023187"/>
    </source>
</evidence>
<evidence type="ECO:0000256" key="5">
    <source>
        <dbReference type="ARBA" id="ARBA00023242"/>
    </source>
</evidence>
<sequence length="654" mass="74307">MDAASIEEINKLRKSMGMKPLPVPGAEPSNQNQTPGDDAPSTLATREAEAYDNFRKVREAEESRRRREQKAAAVKKARELAQRSAVLEGKGLAELDNVELDTKAWLKNQKKRQKEIEKARKMEEEQAAAEAAAAAAVQYTSKDLAGLKVAHDVSNFLDGDEQVLTLKDTNVLDEEASADELENQDLREREKLKERMELKRKKPVYDPTEIDETGERGILSHYDEEIQGKKKKLFKLDVQGTTAELADILDAPAQRKKVENLDVEVLEDKPTSDYLDISEVKVKKPKKKKSKATRHRPLDDDDVLAPVDEPATPGEQLMDVDSVAGTFNKKKKVNDESYVDDDDLQSSLAIQRRDALKKRKKMRPEDIAKQLREEALEEAAAGPEERGSGIVLDEITGFVDTLQKPSEDERRKPRQKSEVDQKNTSMDADSSDGEDTQMRDTPTGVKQESPDREPNALPELTTTGVEEEEAVEQGMGATLKLLRNRGLIKDQHGGELNERIRKRELFLAELHRRMAKFDEEARLQRERDRASGRLDRMSAREREEWQRQQNAMRDQHQARVMDQLYKEGYQPNVELKYVDEYGRNLDQKEAFKHLSHQFHGKGSGKGKTDKRLKKIEEEKRREAQSMLDASQNVGMSSAAAQQIKKRREAGVRLA</sequence>
<reference evidence="8 9" key="1">
    <citation type="journal article" date="2024" name="Commun. Biol.">
        <title>Comparative genomic analysis of thermophilic fungi reveals convergent evolutionary adaptations and gene losses.</title>
        <authorList>
            <person name="Steindorff A.S."/>
            <person name="Aguilar-Pontes M.V."/>
            <person name="Robinson A.J."/>
            <person name="Andreopoulos B."/>
            <person name="LaButti K."/>
            <person name="Kuo A."/>
            <person name="Mondo S."/>
            <person name="Riley R."/>
            <person name="Otillar R."/>
            <person name="Haridas S."/>
            <person name="Lipzen A."/>
            <person name="Grimwood J."/>
            <person name="Schmutz J."/>
            <person name="Clum A."/>
            <person name="Reid I.D."/>
            <person name="Moisan M.C."/>
            <person name="Butler G."/>
            <person name="Nguyen T.T.M."/>
            <person name="Dewar K."/>
            <person name="Conant G."/>
            <person name="Drula E."/>
            <person name="Henrissat B."/>
            <person name="Hansel C."/>
            <person name="Singer S."/>
            <person name="Hutchinson M.I."/>
            <person name="de Vries R.P."/>
            <person name="Natvig D.O."/>
            <person name="Powell A.J."/>
            <person name="Tsang A."/>
            <person name="Grigoriev I.V."/>
        </authorList>
    </citation>
    <scope>NUCLEOTIDE SEQUENCE [LARGE SCALE GENOMIC DNA]</scope>
    <source>
        <strain evidence="8 9">ATCC 24622</strain>
    </source>
</reference>
<protein>
    <recommendedName>
        <fullName evidence="10">SART-1 protein</fullName>
    </recommendedName>
</protein>